<feature type="transmembrane region" description="Helical" evidence="12">
    <location>
        <begin position="171"/>
        <end position="190"/>
    </location>
</feature>
<evidence type="ECO:0000256" key="2">
    <source>
        <dbReference type="ARBA" id="ARBA00004141"/>
    </source>
</evidence>
<keyword evidence="9 12" id="KW-1133">Transmembrane helix</keyword>
<evidence type="ECO:0000313" key="14">
    <source>
        <dbReference type="EMBL" id="SEQ25114.1"/>
    </source>
</evidence>
<dbReference type="PANTHER" id="PTHR31040:SF1">
    <property type="entry name" value="NURIM"/>
    <property type="match status" value="1"/>
</dbReference>
<keyword evidence="7" id="KW-0949">S-adenosyl-L-methionine</keyword>
<dbReference type="AlphaFoldDB" id="A0A1H9EHC0"/>
<dbReference type="NCBIfam" id="NF045656">
    <property type="entry name" value="MeththiolMtaseMddA"/>
    <property type="match status" value="1"/>
</dbReference>
<evidence type="ECO:0000256" key="1">
    <source>
        <dbReference type="ARBA" id="ARBA00002096"/>
    </source>
</evidence>
<comment type="function">
    <text evidence="1">Catalyzes the methylation of methanethiol (MeSH) to yield dimethylsulphide (DMS).</text>
</comment>
<feature type="domain" description="NnrU" evidence="13">
    <location>
        <begin position="56"/>
        <end position="221"/>
    </location>
</feature>
<evidence type="ECO:0000256" key="9">
    <source>
        <dbReference type="ARBA" id="ARBA00022989"/>
    </source>
</evidence>
<dbReference type="OrthoDB" id="9789029at2"/>
<dbReference type="InterPro" id="IPR033580">
    <property type="entry name" value="Nurim-like"/>
</dbReference>
<dbReference type="InterPro" id="IPR054700">
    <property type="entry name" value="MddA"/>
</dbReference>
<evidence type="ECO:0000256" key="3">
    <source>
        <dbReference type="ARBA" id="ARBA00010631"/>
    </source>
</evidence>
<evidence type="ECO:0000256" key="5">
    <source>
        <dbReference type="ARBA" id="ARBA00022603"/>
    </source>
</evidence>
<accession>A0A1H9EHC0</accession>
<evidence type="ECO:0000259" key="13">
    <source>
        <dbReference type="Pfam" id="PF07298"/>
    </source>
</evidence>
<dbReference type="PANTHER" id="PTHR31040">
    <property type="entry name" value="NURIM"/>
    <property type="match status" value="1"/>
</dbReference>
<comment type="similarity">
    <text evidence="3">Belongs to the nurim family.</text>
</comment>
<dbReference type="RefSeq" id="WP_093283960.1">
    <property type="nucleotide sequence ID" value="NZ_FOFS01000005.1"/>
</dbReference>
<feature type="transmembrane region" description="Helical" evidence="12">
    <location>
        <begin position="51"/>
        <end position="69"/>
    </location>
</feature>
<dbReference type="STRING" id="489703.SAMN04488038_10539"/>
<comment type="subcellular location">
    <subcellularLocation>
        <location evidence="2">Membrane</location>
        <topology evidence="2">Multi-pass membrane protein</topology>
    </subcellularLocation>
</comment>
<evidence type="ECO:0000256" key="6">
    <source>
        <dbReference type="ARBA" id="ARBA00022679"/>
    </source>
</evidence>
<keyword evidence="6 14" id="KW-0808">Transferase</keyword>
<dbReference type="InterPro" id="IPR009915">
    <property type="entry name" value="NnrU_dom"/>
</dbReference>
<sequence length="255" mass="29067">MPRALVLAYGLICYAVFFLVFLYMVAFVVAIDGVVPRTLAPGEGGSLSSVLLVNLGLLLLFGVQHSVMARSSFKHRVSAWLPPPVERSTYVLATSLILMLIFAAWRPLPGMVWQASSPALVWGLWALNLCGWCIVLLATFLTNHFDLFGLRQVWLHWRRQSYQPVPFREWLFYRSIRHPMMLGLFIAFWATPQMSLNHLLFSAGMSIYILIGVHFEERALRRELGQPYCDYERRTGRFLPRLLPAGARQPQNVTG</sequence>
<protein>
    <recommendedName>
        <fullName evidence="4">methanethiol S-methyltransferase</fullName>
        <ecNumber evidence="4">2.1.1.334</ecNumber>
    </recommendedName>
</protein>
<feature type="transmembrane region" description="Helical" evidence="12">
    <location>
        <begin position="120"/>
        <end position="150"/>
    </location>
</feature>
<keyword evidence="8 12" id="KW-0812">Transmembrane</keyword>
<dbReference type="Proteomes" id="UP000199233">
    <property type="component" value="Unassembled WGS sequence"/>
</dbReference>
<evidence type="ECO:0000256" key="4">
    <source>
        <dbReference type="ARBA" id="ARBA00012149"/>
    </source>
</evidence>
<feature type="transmembrane region" description="Helical" evidence="12">
    <location>
        <begin position="90"/>
        <end position="108"/>
    </location>
</feature>
<keyword evidence="15" id="KW-1185">Reference proteome</keyword>
<evidence type="ECO:0000256" key="12">
    <source>
        <dbReference type="SAM" id="Phobius"/>
    </source>
</evidence>
<reference evidence="14 15" key="1">
    <citation type="submission" date="2016-10" db="EMBL/GenBank/DDBJ databases">
        <authorList>
            <person name="de Groot N.N."/>
        </authorList>
    </citation>
    <scope>NUCLEOTIDE SEQUENCE [LARGE SCALE GENOMIC DNA]</scope>
    <source>
        <strain evidence="14 15">DSM 25927</strain>
    </source>
</reference>
<feature type="transmembrane region" description="Helical" evidence="12">
    <location>
        <begin position="7"/>
        <end position="31"/>
    </location>
</feature>
<evidence type="ECO:0000313" key="15">
    <source>
        <dbReference type="Proteomes" id="UP000199233"/>
    </source>
</evidence>
<evidence type="ECO:0000256" key="11">
    <source>
        <dbReference type="ARBA" id="ARBA00048134"/>
    </source>
</evidence>
<dbReference type="EC" id="2.1.1.334" evidence="4"/>
<name>A0A1H9EHC0_9GAMM</name>
<keyword evidence="10 12" id="KW-0472">Membrane</keyword>
<dbReference type="Gene3D" id="1.20.120.1630">
    <property type="match status" value="1"/>
</dbReference>
<dbReference type="GO" id="GO:0016020">
    <property type="term" value="C:membrane"/>
    <property type="evidence" value="ECO:0007669"/>
    <property type="project" value="UniProtKB-SubCell"/>
</dbReference>
<comment type="catalytic activity">
    <reaction evidence="11">
        <text>methanethiol + S-adenosyl-L-methionine = dimethyl sulfide + S-adenosyl-L-homocysteine + H(+)</text>
        <dbReference type="Rhea" id="RHEA:50428"/>
        <dbReference type="ChEBI" id="CHEBI:15378"/>
        <dbReference type="ChEBI" id="CHEBI:16007"/>
        <dbReference type="ChEBI" id="CHEBI:17437"/>
        <dbReference type="ChEBI" id="CHEBI:57856"/>
        <dbReference type="ChEBI" id="CHEBI:59789"/>
        <dbReference type="EC" id="2.1.1.334"/>
    </reaction>
</comment>
<keyword evidence="5 14" id="KW-0489">Methyltransferase</keyword>
<evidence type="ECO:0000256" key="10">
    <source>
        <dbReference type="ARBA" id="ARBA00023136"/>
    </source>
</evidence>
<dbReference type="EMBL" id="FOFS01000005">
    <property type="protein sequence ID" value="SEQ25114.1"/>
    <property type="molecule type" value="Genomic_DNA"/>
</dbReference>
<feature type="transmembrane region" description="Helical" evidence="12">
    <location>
        <begin position="196"/>
        <end position="215"/>
    </location>
</feature>
<dbReference type="GO" id="GO:0008168">
    <property type="term" value="F:methyltransferase activity"/>
    <property type="evidence" value="ECO:0007669"/>
    <property type="project" value="UniProtKB-KW"/>
</dbReference>
<dbReference type="GO" id="GO:0032259">
    <property type="term" value="P:methylation"/>
    <property type="evidence" value="ECO:0007669"/>
    <property type="project" value="UniProtKB-KW"/>
</dbReference>
<proteinExistence type="inferred from homology"/>
<evidence type="ECO:0000256" key="8">
    <source>
        <dbReference type="ARBA" id="ARBA00022692"/>
    </source>
</evidence>
<organism evidence="14 15">
    <name type="scientific">Solimonas aquatica</name>
    <dbReference type="NCBI Taxonomy" id="489703"/>
    <lineage>
        <taxon>Bacteria</taxon>
        <taxon>Pseudomonadati</taxon>
        <taxon>Pseudomonadota</taxon>
        <taxon>Gammaproteobacteria</taxon>
        <taxon>Nevskiales</taxon>
        <taxon>Nevskiaceae</taxon>
        <taxon>Solimonas</taxon>
    </lineage>
</organism>
<dbReference type="Pfam" id="PF07298">
    <property type="entry name" value="NnrU"/>
    <property type="match status" value="1"/>
</dbReference>
<gene>
    <name evidence="14" type="ORF">SAMN04488038_10539</name>
</gene>
<evidence type="ECO:0000256" key="7">
    <source>
        <dbReference type="ARBA" id="ARBA00022691"/>
    </source>
</evidence>